<evidence type="ECO:0000313" key="4">
    <source>
        <dbReference type="Proteomes" id="UP000232323"/>
    </source>
</evidence>
<feature type="transmembrane region" description="Helical" evidence="2">
    <location>
        <begin position="50"/>
        <end position="69"/>
    </location>
</feature>
<feature type="transmembrane region" description="Helical" evidence="2">
    <location>
        <begin position="180"/>
        <end position="204"/>
    </location>
</feature>
<feature type="region of interest" description="Disordered" evidence="1">
    <location>
        <begin position="336"/>
        <end position="392"/>
    </location>
</feature>
<keyword evidence="2" id="KW-0812">Transmembrane</keyword>
<keyword evidence="2" id="KW-1133">Transmembrane helix</keyword>
<protein>
    <submittedName>
        <fullName evidence="3">Uncharacterized protein</fullName>
    </submittedName>
</protein>
<comment type="caution">
    <text evidence="3">The sequence shown here is derived from an EMBL/GenBank/DDBJ whole genome shotgun (WGS) entry which is preliminary data.</text>
</comment>
<keyword evidence="4" id="KW-1185">Reference proteome</keyword>
<dbReference type="EMBL" id="BEGY01000009">
    <property type="protein sequence ID" value="GAX74746.1"/>
    <property type="molecule type" value="Genomic_DNA"/>
</dbReference>
<organism evidence="3 4">
    <name type="scientific">Chlamydomonas eustigma</name>
    <dbReference type="NCBI Taxonomy" id="1157962"/>
    <lineage>
        <taxon>Eukaryota</taxon>
        <taxon>Viridiplantae</taxon>
        <taxon>Chlorophyta</taxon>
        <taxon>core chlorophytes</taxon>
        <taxon>Chlorophyceae</taxon>
        <taxon>CS clade</taxon>
        <taxon>Chlamydomonadales</taxon>
        <taxon>Chlamydomonadaceae</taxon>
        <taxon>Chlamydomonas</taxon>
    </lineage>
</organism>
<feature type="transmembrane region" description="Helical" evidence="2">
    <location>
        <begin position="106"/>
        <end position="124"/>
    </location>
</feature>
<dbReference type="Proteomes" id="UP000232323">
    <property type="component" value="Unassembled WGS sequence"/>
</dbReference>
<feature type="transmembrane region" description="Helical" evidence="2">
    <location>
        <begin position="26"/>
        <end position="44"/>
    </location>
</feature>
<sequence>MLRVCGPPVSFYVLQASLKRSSQRQLAHSFLLRTAIILGLGPFLGLRYTLHLFQIAQAAIAIYVFDYKMSEGFLSSLRQQPLLLDAAGNMIEALGKVLNAWTQTSILLWTLLVPPMSVLLRIPPLSLLSGWAHMGLFVWPLLAIVHVVGAADTQALLALSKRWQALRVLRRSHAKQTVAVEMSVLLCKAAVLLLPLLGWLLSWIHPAAPTFNWTVLSYCLYLLDVVLLYRPRLVLNVMTSCESSAACVLLAPQAMQMHLEANLEELGLDDEDEESDEQEGSREISTSTPLVRTEMERRVWRIPRDEGASEEVLTTLGTTVSRRHLPPFIEASPWRRITRPRHLPPSASGDAVNTANGVPGRSGIASTAEAANPADSHASTRLLPQRQHSSDQQEGILVLNGGFAQTSGRTSQSGVQAVDEGVLNQVPSTPLLDQQSSPDSLTEAGQAVPLSEATFHMGSWEPLSSVAGDGDVALRRRLLMRGRRWR</sequence>
<feature type="transmembrane region" description="Helical" evidence="2">
    <location>
        <begin position="136"/>
        <end position="159"/>
    </location>
</feature>
<feature type="transmembrane region" description="Helical" evidence="2">
    <location>
        <begin position="210"/>
        <end position="229"/>
    </location>
</feature>
<keyword evidence="2" id="KW-0472">Membrane</keyword>
<proteinExistence type="predicted"/>
<gene>
    <name evidence="3" type="ORF">CEUSTIGMA_g2193.t1</name>
</gene>
<name>A0A250WVF3_9CHLO</name>
<accession>A0A250WVF3</accession>
<evidence type="ECO:0000256" key="1">
    <source>
        <dbReference type="SAM" id="MobiDB-lite"/>
    </source>
</evidence>
<dbReference type="AlphaFoldDB" id="A0A250WVF3"/>
<evidence type="ECO:0000256" key="2">
    <source>
        <dbReference type="SAM" id="Phobius"/>
    </source>
</evidence>
<reference evidence="3 4" key="1">
    <citation type="submission" date="2017-08" db="EMBL/GenBank/DDBJ databases">
        <title>Acidophilic green algal genome provides insights into adaptation to an acidic environment.</title>
        <authorList>
            <person name="Hirooka S."/>
            <person name="Hirose Y."/>
            <person name="Kanesaki Y."/>
            <person name="Higuchi S."/>
            <person name="Fujiwara T."/>
            <person name="Onuma R."/>
            <person name="Era A."/>
            <person name="Ohbayashi R."/>
            <person name="Uzuka A."/>
            <person name="Nozaki H."/>
            <person name="Yoshikawa H."/>
            <person name="Miyagishima S.Y."/>
        </authorList>
    </citation>
    <scope>NUCLEOTIDE SEQUENCE [LARGE SCALE GENOMIC DNA]</scope>
    <source>
        <strain evidence="3 4">NIES-2499</strain>
    </source>
</reference>
<evidence type="ECO:0000313" key="3">
    <source>
        <dbReference type="EMBL" id="GAX74746.1"/>
    </source>
</evidence>